<name>A0A840A2T5_9CAUL</name>
<feature type="transmembrane region" description="Helical" evidence="1">
    <location>
        <begin position="361"/>
        <end position="383"/>
    </location>
</feature>
<feature type="transmembrane region" description="Helical" evidence="1">
    <location>
        <begin position="217"/>
        <end position="238"/>
    </location>
</feature>
<evidence type="ECO:0000313" key="2">
    <source>
        <dbReference type="EMBL" id="MBB3892624.1"/>
    </source>
</evidence>
<evidence type="ECO:0008006" key="4">
    <source>
        <dbReference type="Google" id="ProtNLM"/>
    </source>
</evidence>
<feature type="transmembrane region" description="Helical" evidence="1">
    <location>
        <begin position="140"/>
        <end position="160"/>
    </location>
</feature>
<proteinExistence type="predicted"/>
<sequence>MTARSFRLKTVLAAGLVALADLLLFDHELGANLGLLMLAALAVAASAHPETWRDRRALAAFALAGGFALLLIDRPGLIAWVMAVLALGVAVLSPRADARSDVADWALRLLRAGLMSVPAPVLDIRRAAARGGRLGAVRRALVASALPVIGGAVFLGLFVLANPVMEAALAAWRLPPLSPARLLFWAWMAMVAWALLRPRGARRRFAPAWRSRGPGTASASVTVSLVVFNALFALQNGLDLAFLWSGAPLPEGVSFAEYAHRGAYLLIVTALLAGGFVLVFLRPGAAQSRAVRRLVIAWVAQNLLLVASSALRTLDYVEAYGLTQLRISALIWMGLVGLGLVLICVRLVREKSASWLIGTNAAALAVVLTAVAVADIGSVAAGWNVRHAREATGDPRDPSLDLVHLRELGPAGLVPLSELARRPLPPALAAEVQAAQRRTQAELAARQAHWRTWTWRGQRRLDAAAALTGPVQAGT</sequence>
<accession>A0A840A2T5</accession>
<keyword evidence="1" id="KW-0812">Transmembrane</keyword>
<gene>
    <name evidence="2" type="ORF">GGQ61_003360</name>
</gene>
<feature type="transmembrane region" description="Helical" evidence="1">
    <location>
        <begin position="258"/>
        <end position="281"/>
    </location>
</feature>
<organism evidence="2 3">
    <name type="scientific">Phenylobacterium haematophilum</name>
    <dbReference type="NCBI Taxonomy" id="98513"/>
    <lineage>
        <taxon>Bacteria</taxon>
        <taxon>Pseudomonadati</taxon>
        <taxon>Pseudomonadota</taxon>
        <taxon>Alphaproteobacteria</taxon>
        <taxon>Caulobacterales</taxon>
        <taxon>Caulobacteraceae</taxon>
        <taxon>Phenylobacterium</taxon>
    </lineage>
</organism>
<feature type="transmembrane region" description="Helical" evidence="1">
    <location>
        <begin position="293"/>
        <end position="311"/>
    </location>
</feature>
<feature type="transmembrane region" description="Helical" evidence="1">
    <location>
        <begin position="180"/>
        <end position="196"/>
    </location>
</feature>
<evidence type="ECO:0000313" key="3">
    <source>
        <dbReference type="Proteomes" id="UP000530564"/>
    </source>
</evidence>
<reference evidence="2 3" key="1">
    <citation type="submission" date="2020-08" db="EMBL/GenBank/DDBJ databases">
        <title>Genomic Encyclopedia of Type Strains, Phase IV (KMG-IV): sequencing the most valuable type-strain genomes for metagenomic binning, comparative biology and taxonomic classification.</title>
        <authorList>
            <person name="Goeker M."/>
        </authorList>
    </citation>
    <scope>NUCLEOTIDE SEQUENCE [LARGE SCALE GENOMIC DNA]</scope>
    <source>
        <strain evidence="2 3">DSM 21793</strain>
    </source>
</reference>
<dbReference type="Proteomes" id="UP000530564">
    <property type="component" value="Unassembled WGS sequence"/>
</dbReference>
<dbReference type="EMBL" id="JACIDK010000005">
    <property type="protein sequence ID" value="MBB3892624.1"/>
    <property type="molecule type" value="Genomic_DNA"/>
</dbReference>
<evidence type="ECO:0000256" key="1">
    <source>
        <dbReference type="SAM" id="Phobius"/>
    </source>
</evidence>
<protein>
    <recommendedName>
        <fullName evidence="4">DUF4173 domain-containing protein</fullName>
    </recommendedName>
</protein>
<dbReference type="InterPro" id="IPR025291">
    <property type="entry name" value="DUF4153"/>
</dbReference>
<dbReference type="AlphaFoldDB" id="A0A840A2T5"/>
<keyword evidence="1" id="KW-0472">Membrane</keyword>
<feature type="transmembrane region" description="Helical" evidence="1">
    <location>
        <begin position="30"/>
        <end position="49"/>
    </location>
</feature>
<feature type="transmembrane region" description="Helical" evidence="1">
    <location>
        <begin position="331"/>
        <end position="349"/>
    </location>
</feature>
<keyword evidence="1" id="KW-1133">Transmembrane helix</keyword>
<dbReference type="RefSeq" id="WP_183775272.1">
    <property type="nucleotide sequence ID" value="NZ_JACIDK010000005.1"/>
</dbReference>
<feature type="transmembrane region" description="Helical" evidence="1">
    <location>
        <begin position="78"/>
        <end position="96"/>
    </location>
</feature>
<comment type="caution">
    <text evidence="2">The sequence shown here is derived from an EMBL/GenBank/DDBJ whole genome shotgun (WGS) entry which is preliminary data.</text>
</comment>
<dbReference type="Pfam" id="PF13687">
    <property type="entry name" value="DUF4153"/>
    <property type="match status" value="1"/>
</dbReference>
<keyword evidence="3" id="KW-1185">Reference proteome</keyword>
<feature type="transmembrane region" description="Helical" evidence="1">
    <location>
        <begin position="56"/>
        <end position="72"/>
    </location>
</feature>